<evidence type="ECO:0000313" key="11">
    <source>
        <dbReference type="EMBL" id="AAW83473.1"/>
    </source>
</evidence>
<reference evidence="11" key="1">
    <citation type="submission" date="2004-08" db="EMBL/GenBank/DDBJ databases">
        <title>Pathogen-induced expression of RAV transcription factor homolog in chili pepper (Capsicum annuum cv. Bukang).</title>
        <authorList>
            <person name="Kim S.-Y."/>
            <person name="Kim Y.-C."/>
            <person name="Lee J.-H."/>
            <person name="Oh S.-K."/>
            <person name="Lee Y.-H."/>
            <person name="Choi D."/>
            <person name="Park J.M."/>
        </authorList>
    </citation>
    <scope>NUCLEOTIDE SEQUENCE</scope>
</reference>
<dbReference type="Gene3D" id="2.40.330.10">
    <property type="entry name" value="DNA-binding pseudobarrel domain"/>
    <property type="match status" value="1"/>
</dbReference>
<dbReference type="InterPro" id="IPR015300">
    <property type="entry name" value="DNA-bd_pseudobarrel_sf"/>
</dbReference>
<dbReference type="PROSITE" id="PS50863">
    <property type="entry name" value="B3"/>
    <property type="match status" value="1"/>
</dbReference>
<keyword evidence="3" id="KW-0936">Ethylene signaling pathway</keyword>
<evidence type="ECO:0000256" key="1">
    <source>
        <dbReference type="ARBA" id="ARBA00004123"/>
    </source>
</evidence>
<dbReference type="FunFam" id="3.30.730.10:FF:000008">
    <property type="entry name" value="AP2 domain-containing protein RAP2.8"/>
    <property type="match status" value="1"/>
</dbReference>
<dbReference type="GO" id="GO:0003700">
    <property type="term" value="F:DNA-binding transcription factor activity"/>
    <property type="evidence" value="ECO:0007669"/>
    <property type="project" value="InterPro"/>
</dbReference>
<proteinExistence type="evidence at transcript level"/>
<dbReference type="InterPro" id="IPR044800">
    <property type="entry name" value="LEC2-like"/>
</dbReference>
<evidence type="ECO:0000256" key="4">
    <source>
        <dbReference type="ARBA" id="ARBA00023015"/>
    </source>
</evidence>
<dbReference type="InterPro" id="IPR003340">
    <property type="entry name" value="B3_DNA-bd"/>
</dbReference>
<dbReference type="SUPFAM" id="SSF101936">
    <property type="entry name" value="DNA-binding pseudobarrel domain"/>
    <property type="match status" value="1"/>
</dbReference>
<evidence type="ECO:0000256" key="5">
    <source>
        <dbReference type="ARBA" id="ARBA00023125"/>
    </source>
</evidence>
<accession>Q4G3H5</accession>
<dbReference type="SUPFAM" id="SSF54171">
    <property type="entry name" value="DNA-binding domain"/>
    <property type="match status" value="1"/>
</dbReference>
<dbReference type="InterPro" id="IPR036955">
    <property type="entry name" value="AP2/ERF_dom_sf"/>
</dbReference>
<dbReference type="PROSITE" id="PS51032">
    <property type="entry name" value="AP2_ERF"/>
    <property type="match status" value="1"/>
</dbReference>
<keyword evidence="7" id="KW-0539">Nucleus</keyword>
<evidence type="ECO:0000259" key="10">
    <source>
        <dbReference type="PROSITE" id="PS51032"/>
    </source>
</evidence>
<organism evidence="11">
    <name type="scientific">Capsicum annuum</name>
    <name type="common">Capsicum pepper</name>
    <dbReference type="NCBI Taxonomy" id="4072"/>
    <lineage>
        <taxon>Eukaryota</taxon>
        <taxon>Viridiplantae</taxon>
        <taxon>Streptophyta</taxon>
        <taxon>Embryophyta</taxon>
        <taxon>Tracheophyta</taxon>
        <taxon>Spermatophyta</taxon>
        <taxon>Magnoliopsida</taxon>
        <taxon>eudicotyledons</taxon>
        <taxon>Gunneridae</taxon>
        <taxon>Pentapetalae</taxon>
        <taxon>asterids</taxon>
        <taxon>lamiids</taxon>
        <taxon>Solanales</taxon>
        <taxon>Solanaceae</taxon>
        <taxon>Solanoideae</taxon>
        <taxon>Capsiceae</taxon>
        <taxon>Capsicum</taxon>
    </lineage>
</organism>
<comment type="similarity">
    <text evidence="2">Belongs to the AP2/ERF transcription factor family. RAV subfamily.</text>
</comment>
<dbReference type="SMART" id="SM00380">
    <property type="entry name" value="AP2"/>
    <property type="match status" value="1"/>
</dbReference>
<dbReference type="CDD" id="cd10017">
    <property type="entry name" value="B3_DNA"/>
    <property type="match status" value="1"/>
</dbReference>
<dbReference type="SMART" id="SM01019">
    <property type="entry name" value="B3"/>
    <property type="match status" value="1"/>
</dbReference>
<feature type="domain" description="AP2/ERF" evidence="10">
    <location>
        <begin position="73"/>
        <end position="128"/>
    </location>
</feature>
<dbReference type="GO" id="GO:0009873">
    <property type="term" value="P:ethylene-activated signaling pathway"/>
    <property type="evidence" value="ECO:0007669"/>
    <property type="project" value="UniProtKB-KW"/>
</dbReference>
<dbReference type="EMBL" id="AY727830">
    <property type="protein sequence ID" value="AAW83473.1"/>
    <property type="molecule type" value="mRNA"/>
</dbReference>
<keyword evidence="6" id="KW-0804">Transcription</keyword>
<dbReference type="PANTHER" id="PTHR31140:SF1">
    <property type="entry name" value="AP2_ERF AND B3 DOMAIN-CONTAINING TRANSCRIPTION REPRESSOR RAV2"/>
    <property type="match status" value="1"/>
</dbReference>
<keyword evidence="5" id="KW-0238">DNA-binding</keyword>
<dbReference type="InterPro" id="IPR001471">
    <property type="entry name" value="AP2/ERF_dom"/>
</dbReference>
<reference evidence="11" key="2">
    <citation type="journal article" date="2005" name="Biochim. Biophys. Acta">
        <title>Identification of a CaRAV1 possessing an AP2/ERF and B3 DNA-binding domain from pepper leaves infected with Xanthomonas axonopodis pv. glycines 8ra by differential display.</title>
        <authorList>
            <person name="Kim S.Y."/>
            <person name="Kim Y.C."/>
            <person name="Lee J.H."/>
            <person name="Oh S.K."/>
            <person name="Chung E."/>
            <person name="Lee S."/>
            <person name="Lee Y.H."/>
            <person name="Choi D."/>
            <person name="Park J.M."/>
        </authorList>
    </citation>
    <scope>NUCLEOTIDE SEQUENCE</scope>
</reference>
<sequence>MEGTSSIDQESTTSDSLSIAPAASSSMVVKQQPSMTTTKPPESLCRMGSGTSSVIIDGENGVEAESRKLPSSKYKGVVPQPNGRWGAQIYEKHQRVWLGTFNEENEAARAYDVAAQRFRGRDAVTNFKPLLENQESDDDVEIAFLNSHSKAEIVDMLRKHTYIDELEQSKKLFGYTKDGTMAKNKDGLIDISSFFGGGGTIDKVNNKVREQLFEKAVTPSDVGKLNRLVIPKQHAEKHFPLQNGNNSKGVLLNFEDLNGKVWRFRYSYWNSSQSYVLTKGWSRFVKEKNLKAGDIVSFQRSTSGDKQLYIDFKARNMAPTNPVVTNQVQAQVQVPRVQMMRLFGVNICKIPATINNVVDNNNNNNNNMANCSGGKRMMEMELLTFESCRKKQRVIIDAL</sequence>
<protein>
    <submittedName>
        <fullName evidence="11">RAV transcription factor</fullName>
    </submittedName>
</protein>
<comment type="subcellular location">
    <subcellularLocation>
        <location evidence="1">Nucleus</location>
    </subcellularLocation>
</comment>
<dbReference type="InterPro" id="IPR016177">
    <property type="entry name" value="DNA-bd_dom_sf"/>
</dbReference>
<dbReference type="GO" id="GO:0005634">
    <property type="term" value="C:nucleus"/>
    <property type="evidence" value="ECO:0007669"/>
    <property type="project" value="UniProtKB-SubCell"/>
</dbReference>
<evidence type="ECO:0000256" key="8">
    <source>
        <dbReference type="SAM" id="MobiDB-lite"/>
    </source>
</evidence>
<evidence type="ECO:0000256" key="3">
    <source>
        <dbReference type="ARBA" id="ARBA00022745"/>
    </source>
</evidence>
<feature type="compositionally biased region" description="Polar residues" evidence="8">
    <location>
        <begin position="1"/>
        <end position="40"/>
    </location>
</feature>
<evidence type="ECO:0000256" key="7">
    <source>
        <dbReference type="ARBA" id="ARBA00023242"/>
    </source>
</evidence>
<dbReference type="Gene3D" id="3.30.730.10">
    <property type="entry name" value="AP2/ERF domain"/>
    <property type="match status" value="1"/>
</dbReference>
<gene>
    <name evidence="11" type="primary">RAV1</name>
</gene>
<dbReference type="Pfam" id="PF00847">
    <property type="entry name" value="AP2"/>
    <property type="match status" value="1"/>
</dbReference>
<dbReference type="PANTHER" id="PTHR31140">
    <property type="entry name" value="B3 DOMAIN-CONTAINING TRANSCRIPTION FACTOR ABI3"/>
    <property type="match status" value="1"/>
</dbReference>
<name>Q4G3H5_CAPAN</name>
<feature type="region of interest" description="Disordered" evidence="8">
    <location>
        <begin position="1"/>
        <end position="55"/>
    </location>
</feature>
<dbReference type="CDD" id="cd00018">
    <property type="entry name" value="AP2"/>
    <property type="match status" value="1"/>
</dbReference>
<dbReference type="AlphaFoldDB" id="Q4G3H5"/>
<dbReference type="Pfam" id="PF02362">
    <property type="entry name" value="B3"/>
    <property type="match status" value="1"/>
</dbReference>
<evidence type="ECO:0000256" key="6">
    <source>
        <dbReference type="ARBA" id="ARBA00023163"/>
    </source>
</evidence>
<keyword evidence="4" id="KW-0805">Transcription regulation</keyword>
<dbReference type="GO" id="GO:0003677">
    <property type="term" value="F:DNA binding"/>
    <property type="evidence" value="ECO:0007669"/>
    <property type="project" value="UniProtKB-KW"/>
</dbReference>
<evidence type="ECO:0000256" key="2">
    <source>
        <dbReference type="ARBA" id="ARBA00009089"/>
    </source>
</evidence>
<evidence type="ECO:0000259" key="9">
    <source>
        <dbReference type="PROSITE" id="PS50863"/>
    </source>
</evidence>
<feature type="domain" description="TF-B3" evidence="9">
    <location>
        <begin position="213"/>
        <end position="316"/>
    </location>
</feature>